<dbReference type="InterPro" id="IPR000086">
    <property type="entry name" value="NUDIX_hydrolase_dom"/>
</dbReference>
<evidence type="ECO:0000256" key="3">
    <source>
        <dbReference type="ARBA" id="ARBA00022723"/>
    </source>
</evidence>
<dbReference type="InterPro" id="IPR047198">
    <property type="entry name" value="DDP-like_NUDIX"/>
</dbReference>
<comment type="caution">
    <text evidence="7">The sequence shown here is derived from an EMBL/GenBank/DDBJ whole genome shotgun (WGS) entry which is preliminary data.</text>
</comment>
<dbReference type="PROSITE" id="PS51462">
    <property type="entry name" value="NUDIX"/>
    <property type="match status" value="1"/>
</dbReference>
<dbReference type="InterPro" id="IPR020084">
    <property type="entry name" value="NUDIX_hydrolase_CS"/>
</dbReference>
<dbReference type="SUPFAM" id="SSF55811">
    <property type="entry name" value="Nudix"/>
    <property type="match status" value="1"/>
</dbReference>
<accession>A0AAV8DGT8</accession>
<dbReference type="PANTHER" id="PTHR12629">
    <property type="entry name" value="DIPHOSPHOINOSITOL POLYPHOSPHATE PHOSPHOHYDROLASE"/>
    <property type="match status" value="1"/>
</dbReference>
<dbReference type="Proteomes" id="UP001140206">
    <property type="component" value="Chromosome 4"/>
</dbReference>
<sequence length="157" mass="17569">MSSVLQIHTGRQKQRYENQFRLVAGCVPYRVEHGEENSCDLVQKLELLMVSTPKREDLIFPKGGWEDDETVLEAACRESFEEAGVKGILDENPLGCWTFRSKSSTEKVSSTSIEGCAIGGCKGQMFALEVQEEHDSWPQKATHGRVWCNGCKPCLSI</sequence>
<keyword evidence="5" id="KW-0460">Magnesium</keyword>
<dbReference type="GO" id="GO:0005737">
    <property type="term" value="C:cytoplasm"/>
    <property type="evidence" value="ECO:0007669"/>
    <property type="project" value="TreeGrafter"/>
</dbReference>
<dbReference type="CDD" id="cd04666">
    <property type="entry name" value="NUDIX_DIPP2_like_Nudt4"/>
    <property type="match status" value="1"/>
</dbReference>
<comment type="similarity">
    <text evidence="2">Belongs to the Nudix hydrolase family.</text>
</comment>
<organism evidence="7 8">
    <name type="scientific">Rhynchospora pubera</name>
    <dbReference type="NCBI Taxonomy" id="906938"/>
    <lineage>
        <taxon>Eukaryota</taxon>
        <taxon>Viridiplantae</taxon>
        <taxon>Streptophyta</taxon>
        <taxon>Embryophyta</taxon>
        <taxon>Tracheophyta</taxon>
        <taxon>Spermatophyta</taxon>
        <taxon>Magnoliopsida</taxon>
        <taxon>Liliopsida</taxon>
        <taxon>Poales</taxon>
        <taxon>Cyperaceae</taxon>
        <taxon>Cyperoideae</taxon>
        <taxon>Rhynchosporeae</taxon>
        <taxon>Rhynchospora</taxon>
    </lineage>
</organism>
<evidence type="ECO:0000256" key="4">
    <source>
        <dbReference type="ARBA" id="ARBA00022801"/>
    </source>
</evidence>
<dbReference type="Gene3D" id="3.90.79.10">
    <property type="entry name" value="Nucleoside Triphosphate Pyrophosphohydrolase"/>
    <property type="match status" value="1"/>
</dbReference>
<dbReference type="InterPro" id="IPR015797">
    <property type="entry name" value="NUDIX_hydrolase-like_dom_sf"/>
</dbReference>
<proteinExistence type="inferred from homology"/>
<evidence type="ECO:0000313" key="7">
    <source>
        <dbReference type="EMBL" id="KAJ4766089.1"/>
    </source>
</evidence>
<protein>
    <recommendedName>
        <fullName evidence="6">Nudix hydrolase domain-containing protein</fullName>
    </recommendedName>
</protein>
<evidence type="ECO:0000256" key="2">
    <source>
        <dbReference type="ARBA" id="ARBA00005582"/>
    </source>
</evidence>
<evidence type="ECO:0000259" key="6">
    <source>
        <dbReference type="PROSITE" id="PS51462"/>
    </source>
</evidence>
<feature type="domain" description="Nudix hydrolase" evidence="6">
    <location>
        <begin position="19"/>
        <end position="157"/>
    </location>
</feature>
<keyword evidence="8" id="KW-1185">Reference proteome</keyword>
<keyword evidence="4" id="KW-0378">Hydrolase</keyword>
<reference evidence="7" key="1">
    <citation type="submission" date="2022-08" db="EMBL/GenBank/DDBJ databases">
        <authorList>
            <person name="Marques A."/>
        </authorList>
    </citation>
    <scope>NUCLEOTIDE SEQUENCE</scope>
    <source>
        <strain evidence="7">RhyPub2mFocal</strain>
        <tissue evidence="7">Leaves</tissue>
    </source>
</reference>
<dbReference type="PROSITE" id="PS00893">
    <property type="entry name" value="NUDIX_BOX"/>
    <property type="match status" value="1"/>
</dbReference>
<evidence type="ECO:0000313" key="8">
    <source>
        <dbReference type="Proteomes" id="UP001140206"/>
    </source>
</evidence>
<evidence type="ECO:0000256" key="1">
    <source>
        <dbReference type="ARBA" id="ARBA00001946"/>
    </source>
</evidence>
<comment type="cofactor">
    <cofactor evidence="1">
        <name>Mg(2+)</name>
        <dbReference type="ChEBI" id="CHEBI:18420"/>
    </cofactor>
</comment>
<name>A0AAV8DGT8_9POAL</name>
<dbReference type="GO" id="GO:0046872">
    <property type="term" value="F:metal ion binding"/>
    <property type="evidence" value="ECO:0007669"/>
    <property type="project" value="UniProtKB-KW"/>
</dbReference>
<dbReference type="GO" id="GO:0005634">
    <property type="term" value="C:nucleus"/>
    <property type="evidence" value="ECO:0007669"/>
    <property type="project" value="TreeGrafter"/>
</dbReference>
<dbReference type="GO" id="GO:0016462">
    <property type="term" value="F:pyrophosphatase activity"/>
    <property type="evidence" value="ECO:0007669"/>
    <property type="project" value="InterPro"/>
</dbReference>
<dbReference type="Pfam" id="PF00293">
    <property type="entry name" value="NUDIX"/>
    <property type="match status" value="1"/>
</dbReference>
<keyword evidence="3" id="KW-0479">Metal-binding</keyword>
<evidence type="ECO:0000256" key="5">
    <source>
        <dbReference type="ARBA" id="ARBA00022842"/>
    </source>
</evidence>
<gene>
    <name evidence="7" type="ORF">LUZ62_076464</name>
</gene>
<dbReference type="AlphaFoldDB" id="A0AAV8DGT8"/>
<dbReference type="EMBL" id="JAMFTS010000004">
    <property type="protein sequence ID" value="KAJ4766089.1"/>
    <property type="molecule type" value="Genomic_DNA"/>
</dbReference>
<dbReference type="PANTHER" id="PTHR12629:SF58">
    <property type="entry name" value="NUDIX HYDROLASE 12, MITOCHONDRIAL"/>
    <property type="match status" value="1"/>
</dbReference>